<dbReference type="Proteomes" id="UP000022910">
    <property type="component" value="Unassembled WGS sequence"/>
</dbReference>
<accession>A0A015JKD9</accession>
<reference evidence="1 2" key="1">
    <citation type="submission" date="2014-02" db="EMBL/GenBank/DDBJ databases">
        <title>Single nucleus genome sequencing reveals high similarity among nuclei of an endomycorrhizal fungus.</title>
        <authorList>
            <person name="Lin K."/>
            <person name="Geurts R."/>
            <person name="Zhang Z."/>
            <person name="Limpens E."/>
            <person name="Saunders D.G."/>
            <person name="Mu D."/>
            <person name="Pang E."/>
            <person name="Cao H."/>
            <person name="Cha H."/>
            <person name="Lin T."/>
            <person name="Zhou Q."/>
            <person name="Shang Y."/>
            <person name="Li Y."/>
            <person name="Ivanov S."/>
            <person name="Sharma T."/>
            <person name="Velzen R.V."/>
            <person name="Ruijter N.D."/>
            <person name="Aanen D.K."/>
            <person name="Win J."/>
            <person name="Kamoun S."/>
            <person name="Bisseling T."/>
            <person name="Huang S."/>
        </authorList>
    </citation>
    <scope>NUCLEOTIDE SEQUENCE [LARGE SCALE GENOMIC DNA]</scope>
    <source>
        <strain evidence="2">DAOM197198w</strain>
    </source>
</reference>
<dbReference type="HOGENOM" id="CLU_2923921_0_0_1"/>
<evidence type="ECO:0000313" key="1">
    <source>
        <dbReference type="EMBL" id="EXX55419.1"/>
    </source>
</evidence>
<dbReference type="AlphaFoldDB" id="A0A015JKD9"/>
<proteinExistence type="predicted"/>
<evidence type="ECO:0000313" key="2">
    <source>
        <dbReference type="Proteomes" id="UP000022910"/>
    </source>
</evidence>
<name>A0A015JKD9_RHIIW</name>
<organism evidence="1 2">
    <name type="scientific">Rhizophagus irregularis (strain DAOM 197198w)</name>
    <name type="common">Glomus intraradices</name>
    <dbReference type="NCBI Taxonomy" id="1432141"/>
    <lineage>
        <taxon>Eukaryota</taxon>
        <taxon>Fungi</taxon>
        <taxon>Fungi incertae sedis</taxon>
        <taxon>Mucoromycota</taxon>
        <taxon>Glomeromycotina</taxon>
        <taxon>Glomeromycetes</taxon>
        <taxon>Glomerales</taxon>
        <taxon>Glomeraceae</taxon>
        <taxon>Rhizophagus</taxon>
    </lineage>
</organism>
<protein>
    <submittedName>
        <fullName evidence="1">Uncharacterized protein</fullName>
    </submittedName>
</protein>
<sequence>MDDQNIYQLHHPNMEIVVLLVKEWKEEIQQQLMIDILNIQVKESLIPLNQNAWLKYVFDMH</sequence>
<comment type="caution">
    <text evidence="1">The sequence shown here is derived from an EMBL/GenBank/DDBJ whole genome shotgun (WGS) entry which is preliminary data.</text>
</comment>
<keyword evidence="2" id="KW-1185">Reference proteome</keyword>
<gene>
    <name evidence="1" type="ORF">RirG_225600</name>
</gene>
<dbReference type="EMBL" id="JEMT01028189">
    <property type="protein sequence ID" value="EXX55419.1"/>
    <property type="molecule type" value="Genomic_DNA"/>
</dbReference>